<dbReference type="EMBL" id="JAACJP010000059">
    <property type="protein sequence ID" value="KAF5368692.1"/>
    <property type="molecule type" value="Genomic_DNA"/>
</dbReference>
<feature type="domain" description="Mug135-like C-terminal" evidence="3">
    <location>
        <begin position="100"/>
        <end position="170"/>
    </location>
</feature>
<keyword evidence="5" id="KW-1185">Reference proteome</keyword>
<feature type="compositionally biased region" description="Basic and acidic residues" evidence="2">
    <location>
        <begin position="360"/>
        <end position="378"/>
    </location>
</feature>
<feature type="region of interest" description="Disordered" evidence="2">
    <location>
        <begin position="263"/>
        <end position="327"/>
    </location>
</feature>
<sequence>MPGIALPVLNDGTGLRENVARAALLHSHICSKPVSRDMIDDGEMARVAVYNHNVVESVAPAVSAMSFSVQPDEAVNLEGLLTPIKTSLAAIQRSNAIIHNFLLASSGTDLEIVPFSDGADPTKEPHSLPALTSLRSVYNLSDAQARAYYEGYVGTLPHALTAEDRRRAILFKLRIVDSLRTRYSRLPFHLHMLYATLSSSLACAPVARSHRRGGGAGRNALPTRQNCQTAKTPARRGKGREPDHAHAQQRQASYDMVLSNSSHFTQGVGGGPTSTASKQVTHGGRQPRAVFHPIAAPGLESKKDKIKNKNKRKNKNTIQNTVNASVTQHRARTEYGITAMHMTPSQPLSSPSPLAPAPPEQDKRRSERRPKPINEQRTRPKPKLSPRMLPGSM</sequence>
<feature type="region of interest" description="Disordered" evidence="2">
    <location>
        <begin position="209"/>
        <end position="251"/>
    </location>
</feature>
<gene>
    <name evidence="4" type="ORF">D9615_010322</name>
</gene>
<accession>A0A8H5LT75</accession>
<evidence type="ECO:0000256" key="2">
    <source>
        <dbReference type="SAM" id="MobiDB-lite"/>
    </source>
</evidence>
<evidence type="ECO:0000313" key="4">
    <source>
        <dbReference type="EMBL" id="KAF5368692.1"/>
    </source>
</evidence>
<reference evidence="4 5" key="1">
    <citation type="journal article" date="2020" name="ISME J.">
        <title>Uncovering the hidden diversity of litter-decomposition mechanisms in mushroom-forming fungi.</title>
        <authorList>
            <person name="Floudas D."/>
            <person name="Bentzer J."/>
            <person name="Ahren D."/>
            <person name="Johansson T."/>
            <person name="Persson P."/>
            <person name="Tunlid A."/>
        </authorList>
    </citation>
    <scope>NUCLEOTIDE SEQUENCE [LARGE SCALE GENOMIC DNA]</scope>
    <source>
        <strain evidence="4 5">CBS 661.87</strain>
    </source>
</reference>
<protein>
    <recommendedName>
        <fullName evidence="3">Mug135-like C-terminal domain-containing protein</fullName>
    </recommendedName>
</protein>
<comment type="caution">
    <text evidence="4">The sequence shown here is derived from an EMBL/GenBank/DDBJ whole genome shotgun (WGS) entry which is preliminary data.</text>
</comment>
<dbReference type="AlphaFoldDB" id="A0A8H5LT75"/>
<evidence type="ECO:0000313" key="5">
    <source>
        <dbReference type="Proteomes" id="UP000565441"/>
    </source>
</evidence>
<dbReference type="Pfam" id="PF08593">
    <property type="entry name" value="Mug135_C"/>
    <property type="match status" value="1"/>
</dbReference>
<organism evidence="4 5">
    <name type="scientific">Tricholomella constricta</name>
    <dbReference type="NCBI Taxonomy" id="117010"/>
    <lineage>
        <taxon>Eukaryota</taxon>
        <taxon>Fungi</taxon>
        <taxon>Dikarya</taxon>
        <taxon>Basidiomycota</taxon>
        <taxon>Agaricomycotina</taxon>
        <taxon>Agaricomycetes</taxon>
        <taxon>Agaricomycetidae</taxon>
        <taxon>Agaricales</taxon>
        <taxon>Tricholomatineae</taxon>
        <taxon>Lyophyllaceae</taxon>
        <taxon>Tricholomella</taxon>
    </lineage>
</organism>
<comment type="similarity">
    <text evidence="1">Belongs to the UPF0612 family.</text>
</comment>
<feature type="compositionally biased region" description="Polar residues" evidence="2">
    <location>
        <begin position="317"/>
        <end position="327"/>
    </location>
</feature>
<dbReference type="OrthoDB" id="3230244at2759"/>
<feature type="compositionally biased region" description="Polar residues" evidence="2">
    <location>
        <begin position="222"/>
        <end position="231"/>
    </location>
</feature>
<name>A0A8H5LT75_9AGAR</name>
<dbReference type="Proteomes" id="UP000565441">
    <property type="component" value="Unassembled WGS sequence"/>
</dbReference>
<proteinExistence type="inferred from homology"/>
<feature type="compositionally biased region" description="Basic residues" evidence="2">
    <location>
        <begin position="304"/>
        <end position="315"/>
    </location>
</feature>
<dbReference type="InterPro" id="IPR013902">
    <property type="entry name" value="Mug135-like_C"/>
</dbReference>
<evidence type="ECO:0000256" key="1">
    <source>
        <dbReference type="ARBA" id="ARBA00005788"/>
    </source>
</evidence>
<evidence type="ECO:0000259" key="3">
    <source>
        <dbReference type="Pfam" id="PF08593"/>
    </source>
</evidence>
<feature type="region of interest" description="Disordered" evidence="2">
    <location>
        <begin position="342"/>
        <end position="393"/>
    </location>
</feature>